<keyword evidence="3" id="KW-1185">Reference proteome</keyword>
<dbReference type="EMBL" id="BTFZ01000002">
    <property type="protein sequence ID" value="GMM34349.1"/>
    <property type="molecule type" value="Genomic_DNA"/>
</dbReference>
<reference evidence="2 3" key="1">
    <citation type="journal article" date="2023" name="Elife">
        <title>Identification of key yeast species and microbe-microbe interactions impacting larval growth of Drosophila in the wild.</title>
        <authorList>
            <person name="Mure A."/>
            <person name="Sugiura Y."/>
            <person name="Maeda R."/>
            <person name="Honda K."/>
            <person name="Sakurai N."/>
            <person name="Takahashi Y."/>
            <person name="Watada M."/>
            <person name="Katoh T."/>
            <person name="Gotoh A."/>
            <person name="Gotoh Y."/>
            <person name="Taniguchi I."/>
            <person name="Nakamura K."/>
            <person name="Hayashi T."/>
            <person name="Katayama T."/>
            <person name="Uemura T."/>
            <person name="Hattori Y."/>
        </authorList>
    </citation>
    <scope>NUCLEOTIDE SEQUENCE [LARGE SCALE GENOMIC DNA]</scope>
    <source>
        <strain evidence="2 3">SC-9</strain>
    </source>
</reference>
<dbReference type="InterPro" id="IPR046341">
    <property type="entry name" value="SET_dom_sf"/>
</dbReference>
<name>A0AAV5QIV7_9ASCO</name>
<comment type="caution">
    <text evidence="2">The sequence shown here is derived from an EMBL/GenBank/DDBJ whole genome shotgun (WGS) entry which is preliminary data.</text>
</comment>
<dbReference type="Proteomes" id="UP001360560">
    <property type="component" value="Unassembled WGS sequence"/>
</dbReference>
<dbReference type="PANTHER" id="PTHR13271:SF147">
    <property type="entry name" value="PROTEIN-LYSINE N-METHYLTRANSFERASE EFM1-RELATED"/>
    <property type="match status" value="1"/>
</dbReference>
<dbReference type="InterPro" id="IPR050600">
    <property type="entry name" value="SETD3_SETD6_MTase"/>
</dbReference>
<dbReference type="GO" id="GO:0005634">
    <property type="term" value="C:nucleus"/>
    <property type="evidence" value="ECO:0007669"/>
    <property type="project" value="TreeGrafter"/>
</dbReference>
<dbReference type="Gene3D" id="3.90.1410.10">
    <property type="entry name" value="set domain protein methyltransferase, domain 1"/>
    <property type="match status" value="1"/>
</dbReference>
<evidence type="ECO:0000259" key="1">
    <source>
        <dbReference type="PROSITE" id="PS50280"/>
    </source>
</evidence>
<gene>
    <name evidence="2" type="ORF">DASC09_016740</name>
</gene>
<proteinExistence type="predicted"/>
<dbReference type="PANTHER" id="PTHR13271">
    <property type="entry name" value="UNCHARACTERIZED PUTATIVE METHYLTRANSFERASE"/>
    <property type="match status" value="1"/>
</dbReference>
<dbReference type="PROSITE" id="PS50280">
    <property type="entry name" value="SET"/>
    <property type="match status" value="1"/>
</dbReference>
<evidence type="ECO:0000313" key="2">
    <source>
        <dbReference type="EMBL" id="GMM34349.1"/>
    </source>
</evidence>
<protein>
    <submittedName>
        <fullName evidence="2">Protein-lysine N-methyltransferase</fullName>
    </submittedName>
</protein>
<accession>A0AAV5QIV7</accession>
<dbReference type="InterPro" id="IPR001214">
    <property type="entry name" value="SET_dom"/>
</dbReference>
<evidence type="ECO:0000313" key="3">
    <source>
        <dbReference type="Proteomes" id="UP001360560"/>
    </source>
</evidence>
<dbReference type="GeneID" id="90072328"/>
<dbReference type="SUPFAM" id="SSF82199">
    <property type="entry name" value="SET domain"/>
    <property type="match status" value="1"/>
</dbReference>
<organism evidence="2 3">
    <name type="scientific">Saccharomycopsis crataegensis</name>
    <dbReference type="NCBI Taxonomy" id="43959"/>
    <lineage>
        <taxon>Eukaryota</taxon>
        <taxon>Fungi</taxon>
        <taxon>Dikarya</taxon>
        <taxon>Ascomycota</taxon>
        <taxon>Saccharomycotina</taxon>
        <taxon>Saccharomycetes</taxon>
        <taxon>Saccharomycopsidaceae</taxon>
        <taxon>Saccharomycopsis</taxon>
    </lineage>
</organism>
<feature type="domain" description="SET" evidence="1">
    <location>
        <begin position="25"/>
        <end position="276"/>
    </location>
</feature>
<sequence length="578" mass="65695">MSGNQETKLNNLVEWSKQQGSSIDSRVVFKYSEASGVHAIVNDDVQESFSLIQVSKNILITPDYATDYFGVKENDPTNINNSWLQLFVAKLKFDTNEPTILTTDGVNCSEKWKHYIDYLPETLNNPFWWNEDEKSLLKGTDAGILLNRQYQSLLQEWQSLITVICQKFPNWATIGNTELAKLQGLTTSKHKLNTVTSWLSFPAYLWAANIFTSRAFPYFIINDHVKDLNQACLIPILDLLNHKHTAKVGWSYVDHQVNFVPKQSLKSGDELFNNYGDKSNTGLLLGYGFVLENNEFDETFVTLKVDESQITDAKQLGIKLPEGASSIGINFSITNNDCLPENLVNFFAFLVQLKSEKAMITLRMKLDGLTQLASIINQKVEFYKTQGKINTSMASKVSPSVIKVVKSYMLCQKKLFQSCFEEIGKLEKSLLKKHKPLSFKTVLKNDKPFMNSLLLTIGVSSYDTLVKQKIVDQVFLLWVVRSVNLFNDGEKSSVKPPQFIVDEFKQVAKSIVVTKEDVLEYHPLYKTFFPSLPQKIPEIYGHGEWGIKQFIIAGTVADRVCYTRSANNELFLLERKAV</sequence>
<dbReference type="RefSeq" id="XP_064851349.1">
    <property type="nucleotide sequence ID" value="XM_064995277.1"/>
</dbReference>
<dbReference type="GO" id="GO:0016279">
    <property type="term" value="F:protein-lysine N-methyltransferase activity"/>
    <property type="evidence" value="ECO:0007669"/>
    <property type="project" value="TreeGrafter"/>
</dbReference>
<dbReference type="AlphaFoldDB" id="A0AAV5QIV7"/>